<name>A0ABD0PX40_CIRMR</name>
<sequence>AVDADLVSNVTYRIKTEAARQLFAVNRLTGAVSVLQTLDFEDLAAGNSTYTFEVEALDHGGVLPPGTATVIVRIT</sequence>
<keyword evidence="2" id="KW-0472">Membrane</keyword>
<feature type="domain" description="Cadherin" evidence="4">
    <location>
        <begin position="1"/>
        <end position="75"/>
    </location>
</feature>
<dbReference type="InterPro" id="IPR015919">
    <property type="entry name" value="Cadherin-like_sf"/>
</dbReference>
<dbReference type="AlphaFoldDB" id="A0ABD0PX40"/>
<proteinExistence type="predicted"/>
<dbReference type="InterPro" id="IPR002126">
    <property type="entry name" value="Cadherin-like_dom"/>
</dbReference>
<dbReference type="Pfam" id="PF00028">
    <property type="entry name" value="Cadherin"/>
    <property type="match status" value="1"/>
</dbReference>
<keyword evidence="3" id="KW-0106">Calcium</keyword>
<dbReference type="GO" id="GO:0005509">
    <property type="term" value="F:calcium ion binding"/>
    <property type="evidence" value="ECO:0007669"/>
    <property type="project" value="UniProtKB-UniRule"/>
</dbReference>
<feature type="non-terminal residue" evidence="5">
    <location>
        <position position="75"/>
    </location>
</feature>
<comment type="subcellular location">
    <subcellularLocation>
        <location evidence="1">Membrane</location>
    </subcellularLocation>
</comment>
<evidence type="ECO:0000256" key="2">
    <source>
        <dbReference type="ARBA" id="ARBA00023136"/>
    </source>
</evidence>
<organism evidence="5 6">
    <name type="scientific">Cirrhinus mrigala</name>
    <name type="common">Mrigala</name>
    <dbReference type="NCBI Taxonomy" id="683832"/>
    <lineage>
        <taxon>Eukaryota</taxon>
        <taxon>Metazoa</taxon>
        <taxon>Chordata</taxon>
        <taxon>Craniata</taxon>
        <taxon>Vertebrata</taxon>
        <taxon>Euteleostomi</taxon>
        <taxon>Actinopterygii</taxon>
        <taxon>Neopterygii</taxon>
        <taxon>Teleostei</taxon>
        <taxon>Ostariophysi</taxon>
        <taxon>Cypriniformes</taxon>
        <taxon>Cyprinidae</taxon>
        <taxon>Labeoninae</taxon>
        <taxon>Labeonini</taxon>
        <taxon>Cirrhinus</taxon>
    </lineage>
</organism>
<feature type="non-terminal residue" evidence="5">
    <location>
        <position position="1"/>
    </location>
</feature>
<protein>
    <recommendedName>
        <fullName evidence="4">Cadherin domain-containing protein</fullName>
    </recommendedName>
</protein>
<dbReference type="PROSITE" id="PS50268">
    <property type="entry name" value="CADHERIN_2"/>
    <property type="match status" value="1"/>
</dbReference>
<evidence type="ECO:0000256" key="3">
    <source>
        <dbReference type="PROSITE-ProRule" id="PRU00043"/>
    </source>
</evidence>
<dbReference type="GO" id="GO:0016020">
    <property type="term" value="C:membrane"/>
    <property type="evidence" value="ECO:0007669"/>
    <property type="project" value="UniProtKB-SubCell"/>
</dbReference>
<dbReference type="FunFam" id="2.60.40.60:FF:000050">
    <property type="entry name" value="protocadherin-15 isoform X1"/>
    <property type="match status" value="1"/>
</dbReference>
<gene>
    <name evidence="5" type="ORF">M9458_027358</name>
</gene>
<dbReference type="EMBL" id="JAMKFB020000013">
    <property type="protein sequence ID" value="KAL0178464.1"/>
    <property type="molecule type" value="Genomic_DNA"/>
</dbReference>
<evidence type="ECO:0000256" key="1">
    <source>
        <dbReference type="ARBA" id="ARBA00004370"/>
    </source>
</evidence>
<dbReference type="Proteomes" id="UP001529510">
    <property type="component" value="Unassembled WGS sequence"/>
</dbReference>
<accession>A0ABD0PX40</accession>
<evidence type="ECO:0000259" key="4">
    <source>
        <dbReference type="PROSITE" id="PS50268"/>
    </source>
</evidence>
<evidence type="ECO:0000313" key="5">
    <source>
        <dbReference type="EMBL" id="KAL0178464.1"/>
    </source>
</evidence>
<comment type="caution">
    <text evidence="5">The sequence shown here is derived from an EMBL/GenBank/DDBJ whole genome shotgun (WGS) entry which is preliminary data.</text>
</comment>
<dbReference type="SMART" id="SM00112">
    <property type="entry name" value="CA"/>
    <property type="match status" value="1"/>
</dbReference>
<reference evidence="5 6" key="1">
    <citation type="submission" date="2024-05" db="EMBL/GenBank/DDBJ databases">
        <title>Genome sequencing and assembly of Indian major carp, Cirrhinus mrigala (Hamilton, 1822).</title>
        <authorList>
            <person name="Mohindra V."/>
            <person name="Chowdhury L.M."/>
            <person name="Lal K."/>
            <person name="Jena J.K."/>
        </authorList>
    </citation>
    <scope>NUCLEOTIDE SEQUENCE [LARGE SCALE GENOMIC DNA]</scope>
    <source>
        <strain evidence="5">CM1030</strain>
        <tissue evidence="5">Blood</tissue>
    </source>
</reference>
<evidence type="ECO:0000313" key="6">
    <source>
        <dbReference type="Proteomes" id="UP001529510"/>
    </source>
</evidence>
<dbReference type="CDD" id="cd11304">
    <property type="entry name" value="Cadherin_repeat"/>
    <property type="match status" value="1"/>
</dbReference>
<dbReference type="Gene3D" id="2.60.40.60">
    <property type="entry name" value="Cadherins"/>
    <property type="match status" value="1"/>
</dbReference>
<dbReference type="SUPFAM" id="SSF49313">
    <property type="entry name" value="Cadherin-like"/>
    <property type="match status" value="1"/>
</dbReference>
<keyword evidence="6" id="KW-1185">Reference proteome</keyword>